<dbReference type="OrthoDB" id="6343445at2759"/>
<organism evidence="3 4">
    <name type="scientific">Daphnia galeata</name>
    <dbReference type="NCBI Taxonomy" id="27404"/>
    <lineage>
        <taxon>Eukaryota</taxon>
        <taxon>Metazoa</taxon>
        <taxon>Ecdysozoa</taxon>
        <taxon>Arthropoda</taxon>
        <taxon>Crustacea</taxon>
        <taxon>Branchiopoda</taxon>
        <taxon>Diplostraca</taxon>
        <taxon>Cladocera</taxon>
        <taxon>Anomopoda</taxon>
        <taxon>Daphniidae</taxon>
        <taxon>Daphnia</taxon>
    </lineage>
</organism>
<evidence type="ECO:0000313" key="3">
    <source>
        <dbReference type="EMBL" id="CAH0107381.1"/>
    </source>
</evidence>
<dbReference type="Proteomes" id="UP000789390">
    <property type="component" value="Unassembled WGS sequence"/>
</dbReference>
<feature type="region of interest" description="Disordered" evidence="1">
    <location>
        <begin position="62"/>
        <end position="91"/>
    </location>
</feature>
<name>A0A8J2W6Q0_9CRUS</name>
<feature type="region of interest" description="Disordered" evidence="1">
    <location>
        <begin position="37"/>
        <end position="56"/>
    </location>
</feature>
<evidence type="ECO:0000256" key="1">
    <source>
        <dbReference type="SAM" id="MobiDB-lite"/>
    </source>
</evidence>
<dbReference type="AlphaFoldDB" id="A0A8J2W6Q0"/>
<evidence type="ECO:0000256" key="2">
    <source>
        <dbReference type="SAM" id="SignalP"/>
    </source>
</evidence>
<protein>
    <submittedName>
        <fullName evidence="3">Uncharacterized protein</fullName>
    </submittedName>
</protein>
<sequence length="137" mass="15416">MNVLLKVLALAILVPAISGRVLTGWPSAMDEDFQDRVDMPEAQSEAREEPREEPVETLLKQLEGRDFNPPKEAFGKQHDFEANDAGNDGQGYFQGFAPREIVLDDNQSIESRFAFPDFPKMAFPFDKPFGGERPSEQ</sequence>
<feature type="chain" id="PRO_5035172568" evidence="2">
    <location>
        <begin position="20"/>
        <end position="137"/>
    </location>
</feature>
<keyword evidence="2" id="KW-0732">Signal</keyword>
<reference evidence="3" key="1">
    <citation type="submission" date="2021-11" db="EMBL/GenBank/DDBJ databases">
        <authorList>
            <person name="Schell T."/>
        </authorList>
    </citation>
    <scope>NUCLEOTIDE SEQUENCE</scope>
    <source>
        <strain evidence="3">M5</strain>
    </source>
</reference>
<proteinExistence type="predicted"/>
<comment type="caution">
    <text evidence="3">The sequence shown here is derived from an EMBL/GenBank/DDBJ whole genome shotgun (WGS) entry which is preliminary data.</text>
</comment>
<dbReference type="EMBL" id="CAKKLH010000268">
    <property type="protein sequence ID" value="CAH0107381.1"/>
    <property type="molecule type" value="Genomic_DNA"/>
</dbReference>
<gene>
    <name evidence="3" type="ORF">DGAL_LOCUS10675</name>
</gene>
<evidence type="ECO:0000313" key="4">
    <source>
        <dbReference type="Proteomes" id="UP000789390"/>
    </source>
</evidence>
<keyword evidence="4" id="KW-1185">Reference proteome</keyword>
<accession>A0A8J2W6Q0</accession>
<feature type="compositionally biased region" description="Basic and acidic residues" evidence="1">
    <location>
        <begin position="62"/>
        <end position="81"/>
    </location>
</feature>
<feature type="compositionally biased region" description="Basic and acidic residues" evidence="1">
    <location>
        <begin position="37"/>
        <end position="54"/>
    </location>
</feature>
<feature type="signal peptide" evidence="2">
    <location>
        <begin position="1"/>
        <end position="19"/>
    </location>
</feature>